<keyword evidence="6" id="KW-0418">Kinase</keyword>
<dbReference type="InterPro" id="IPR017441">
    <property type="entry name" value="Protein_kinase_ATP_BS"/>
</dbReference>
<dbReference type="Pfam" id="PF00069">
    <property type="entry name" value="Pkinase"/>
    <property type="match status" value="1"/>
</dbReference>
<gene>
    <name evidence="6" type="ORF">Cni_G28062</name>
</gene>
<dbReference type="PROSITE" id="PS00109">
    <property type="entry name" value="PROTEIN_KINASE_TYR"/>
    <property type="match status" value="1"/>
</dbReference>
<dbReference type="GO" id="GO:0005524">
    <property type="term" value="F:ATP binding"/>
    <property type="evidence" value="ECO:0007669"/>
    <property type="project" value="UniProtKB-UniRule"/>
</dbReference>
<sequence>MGLGLTLGLVAASAAAFLFSGVLISVAYKYLRANTKPSNSTNRDLEVGDKDGRGDAVAQPEVSLSPSKEVEIRQYEWQEVKGLIGELTAAAVIGEGGFSTVYLTRLPGSSLAALKVYAGGGELPRRAFRQELDVLHSLRHPRIVRLLGYSDDCEEDRGVLVLEYVPNGTLHEKLRGGGGSSLPWAARTRIAYEIAGAIEYLHDGGGSSLPIVHGDLTAANVLLDVDLSPKLCDFGSARVGFSSALRPAAPVVGSRGYADPHYLRTGIASKKTDVYSFGVLLLELLTGLAAAGPEGGVTLAAALAPRMEGTGRGVAEAVDPGMGSEYDATEAEAVAAIAAACVGEQPTMRPSMAEIRRVMREKVGSSIPAFDGKSDGQVEEKTKEENSKGAR</sequence>
<keyword evidence="1 3" id="KW-0547">Nucleotide-binding</keyword>
<dbReference type="PANTHER" id="PTHR27001:SF585">
    <property type="entry name" value="OS02G0648100 PROTEIN"/>
    <property type="match status" value="1"/>
</dbReference>
<feature type="region of interest" description="Disordered" evidence="4">
    <location>
        <begin position="366"/>
        <end position="391"/>
    </location>
</feature>
<dbReference type="InterPro" id="IPR000719">
    <property type="entry name" value="Prot_kinase_dom"/>
</dbReference>
<dbReference type="Proteomes" id="UP001327560">
    <property type="component" value="Chromosome 9"/>
</dbReference>
<evidence type="ECO:0000256" key="2">
    <source>
        <dbReference type="ARBA" id="ARBA00022840"/>
    </source>
</evidence>
<evidence type="ECO:0000313" key="7">
    <source>
        <dbReference type="Proteomes" id="UP001327560"/>
    </source>
</evidence>
<dbReference type="PANTHER" id="PTHR27001">
    <property type="entry name" value="OS01G0253100 PROTEIN"/>
    <property type="match status" value="1"/>
</dbReference>
<feature type="compositionally biased region" description="Basic and acidic residues" evidence="4">
    <location>
        <begin position="372"/>
        <end position="391"/>
    </location>
</feature>
<evidence type="ECO:0000313" key="6">
    <source>
        <dbReference type="EMBL" id="WOL19264.1"/>
    </source>
</evidence>
<dbReference type="PROSITE" id="PS00107">
    <property type="entry name" value="PROTEIN_KINASE_ATP"/>
    <property type="match status" value="1"/>
</dbReference>
<name>A0AAQ3L2A9_9LILI</name>
<dbReference type="GO" id="GO:0004672">
    <property type="term" value="F:protein kinase activity"/>
    <property type="evidence" value="ECO:0007669"/>
    <property type="project" value="InterPro"/>
</dbReference>
<keyword evidence="7" id="KW-1185">Reference proteome</keyword>
<protein>
    <submittedName>
        <fullName evidence="6">Receptor-like protein kinase</fullName>
    </submittedName>
</protein>
<keyword evidence="6" id="KW-0675">Receptor</keyword>
<reference evidence="6 7" key="1">
    <citation type="submission" date="2023-10" db="EMBL/GenBank/DDBJ databases">
        <title>Chromosome-scale genome assembly provides insights into flower coloration mechanisms of Canna indica.</title>
        <authorList>
            <person name="Li C."/>
        </authorList>
    </citation>
    <scope>NUCLEOTIDE SEQUENCE [LARGE SCALE GENOMIC DNA]</scope>
    <source>
        <tissue evidence="6">Flower</tissue>
    </source>
</reference>
<evidence type="ECO:0000256" key="4">
    <source>
        <dbReference type="SAM" id="MobiDB-lite"/>
    </source>
</evidence>
<keyword evidence="6" id="KW-0808">Transferase</keyword>
<dbReference type="SUPFAM" id="SSF56112">
    <property type="entry name" value="Protein kinase-like (PK-like)"/>
    <property type="match status" value="1"/>
</dbReference>
<dbReference type="PROSITE" id="PS50011">
    <property type="entry name" value="PROTEIN_KINASE_DOM"/>
    <property type="match status" value="1"/>
</dbReference>
<keyword evidence="2 3" id="KW-0067">ATP-binding</keyword>
<evidence type="ECO:0000259" key="5">
    <source>
        <dbReference type="PROSITE" id="PS50011"/>
    </source>
</evidence>
<dbReference type="InterPro" id="IPR011009">
    <property type="entry name" value="Kinase-like_dom_sf"/>
</dbReference>
<evidence type="ECO:0000256" key="1">
    <source>
        <dbReference type="ARBA" id="ARBA00022741"/>
    </source>
</evidence>
<dbReference type="AlphaFoldDB" id="A0AAQ3L2A9"/>
<dbReference type="InterPro" id="IPR008266">
    <property type="entry name" value="Tyr_kinase_AS"/>
</dbReference>
<feature type="domain" description="Protein kinase" evidence="5">
    <location>
        <begin position="87"/>
        <end position="370"/>
    </location>
</feature>
<dbReference type="Gene3D" id="1.10.510.10">
    <property type="entry name" value="Transferase(Phosphotransferase) domain 1"/>
    <property type="match status" value="1"/>
</dbReference>
<dbReference type="GO" id="GO:0005886">
    <property type="term" value="C:plasma membrane"/>
    <property type="evidence" value="ECO:0007669"/>
    <property type="project" value="TreeGrafter"/>
</dbReference>
<dbReference type="EMBL" id="CP136898">
    <property type="protein sequence ID" value="WOL19264.1"/>
    <property type="molecule type" value="Genomic_DNA"/>
</dbReference>
<feature type="region of interest" description="Disordered" evidence="4">
    <location>
        <begin position="37"/>
        <end position="64"/>
    </location>
</feature>
<proteinExistence type="predicted"/>
<evidence type="ECO:0000256" key="3">
    <source>
        <dbReference type="PROSITE-ProRule" id="PRU10141"/>
    </source>
</evidence>
<accession>A0AAQ3L2A9</accession>
<feature type="compositionally biased region" description="Basic and acidic residues" evidence="4">
    <location>
        <begin position="43"/>
        <end position="54"/>
    </location>
</feature>
<organism evidence="6 7">
    <name type="scientific">Canna indica</name>
    <name type="common">Indian-shot</name>
    <dbReference type="NCBI Taxonomy" id="4628"/>
    <lineage>
        <taxon>Eukaryota</taxon>
        <taxon>Viridiplantae</taxon>
        <taxon>Streptophyta</taxon>
        <taxon>Embryophyta</taxon>
        <taxon>Tracheophyta</taxon>
        <taxon>Spermatophyta</taxon>
        <taxon>Magnoliopsida</taxon>
        <taxon>Liliopsida</taxon>
        <taxon>Zingiberales</taxon>
        <taxon>Cannaceae</taxon>
        <taxon>Canna</taxon>
    </lineage>
</organism>
<feature type="binding site" evidence="3">
    <location>
        <position position="115"/>
    </location>
    <ligand>
        <name>ATP</name>
        <dbReference type="ChEBI" id="CHEBI:30616"/>
    </ligand>
</feature>